<dbReference type="InterPro" id="IPR011049">
    <property type="entry name" value="Serralysin-like_metalloprot_C"/>
</dbReference>
<keyword evidence="2" id="KW-1185">Reference proteome</keyword>
<reference evidence="1 2" key="1">
    <citation type="journal article" date="2011" name="Genome Biol.">
        <title>Genome sequence of the insect pathogenic fungus Cordyceps militaris, a valued traditional Chinese medicine.</title>
        <authorList>
            <person name="Zheng P."/>
            <person name="Xia Y."/>
            <person name="Xiao G."/>
            <person name="Xiong C."/>
            <person name="Hu X."/>
            <person name="Zhang S."/>
            <person name="Zheng H."/>
            <person name="Huang Y."/>
            <person name="Zhou Y."/>
            <person name="Wang S."/>
            <person name="Zhao G.P."/>
            <person name="Liu X."/>
            <person name="St Leger R.J."/>
            <person name="Wang C."/>
        </authorList>
    </citation>
    <scope>NUCLEOTIDE SEQUENCE [LARGE SCALE GENOMIC DNA]</scope>
    <source>
        <strain evidence="1 2">CM01</strain>
    </source>
</reference>
<dbReference type="KEGG" id="cmt:CCM_00193"/>
<proteinExistence type="predicted"/>
<dbReference type="VEuPathDB" id="FungiDB:CCM_00193"/>
<organism evidence="1 2">
    <name type="scientific">Cordyceps militaris (strain CM01)</name>
    <name type="common">Caterpillar fungus</name>
    <dbReference type="NCBI Taxonomy" id="983644"/>
    <lineage>
        <taxon>Eukaryota</taxon>
        <taxon>Fungi</taxon>
        <taxon>Dikarya</taxon>
        <taxon>Ascomycota</taxon>
        <taxon>Pezizomycotina</taxon>
        <taxon>Sordariomycetes</taxon>
        <taxon>Hypocreomycetidae</taxon>
        <taxon>Hypocreales</taxon>
        <taxon>Cordycipitaceae</taxon>
        <taxon>Cordyceps</taxon>
    </lineage>
</organism>
<name>G3J2K3_CORMM</name>
<dbReference type="AlphaFoldDB" id="G3J2K3"/>
<dbReference type="OrthoDB" id="10491475at2759"/>
<gene>
    <name evidence="1" type="ORF">CCM_00193</name>
</gene>
<evidence type="ECO:0000313" key="2">
    <source>
        <dbReference type="Proteomes" id="UP000001610"/>
    </source>
</evidence>
<dbReference type="GeneID" id="18162228"/>
<sequence length="374" mass="41353">MSDEGSAYRPRATLGWSSAIEFVVPGGPSFDQISSLRRVAGYKGALIACGAHRALSEGVLCTEYTRASGSHRIALKCGMEWDDAGRRTMSAFKARVVGGGAPRDQASAWRNEEGATRRSWEAWKLDEERRGIVSLCCLFELGARRTSQAVGSVGRWRRSCNRYPWASWRLFRCSLGPEKQGLRRAARDGVGFGQRLAVDSSQDTTVPAFEAPERMTRRRSWQLATGNWQLATGNWQLATGNWQLATGNWQLATGNWQLAGISTSSYDQRFWRANGADEAMRRQHRNTGNNKYQNTGKRAMTCSEWDDSIETHPSSRNDATAVPESGATRGLALGKLVIQKTNFPPGCDGLRSPSWIHGARKELVMDEAVPDPGH</sequence>
<dbReference type="SUPFAM" id="SSF101967">
    <property type="entry name" value="Adhesin YadA, collagen-binding domain"/>
    <property type="match status" value="1"/>
</dbReference>
<dbReference type="EMBL" id="JH126399">
    <property type="protein sequence ID" value="EGX95539.1"/>
    <property type="molecule type" value="Genomic_DNA"/>
</dbReference>
<protein>
    <submittedName>
        <fullName evidence="1">Uncharacterized protein</fullName>
    </submittedName>
</protein>
<dbReference type="Proteomes" id="UP000001610">
    <property type="component" value="Unassembled WGS sequence"/>
</dbReference>
<dbReference type="RefSeq" id="XP_006665416.1">
    <property type="nucleotide sequence ID" value="XM_006665353.1"/>
</dbReference>
<evidence type="ECO:0000313" key="1">
    <source>
        <dbReference type="EMBL" id="EGX95539.1"/>
    </source>
</evidence>
<accession>G3J2K3</accession>
<dbReference type="HOGENOM" id="CLU_739704_0_0_1"/>
<dbReference type="InParanoid" id="G3J2K3"/>